<dbReference type="InterPro" id="IPR010064">
    <property type="entry name" value="HK97-gp10_tail"/>
</dbReference>
<protein>
    <recommendedName>
        <fullName evidence="4">HK97 gp10 family phage protein</fullName>
    </recommendedName>
</protein>
<proteinExistence type="predicted"/>
<evidence type="ECO:0000313" key="2">
    <source>
        <dbReference type="EMBL" id="GGB15109.1"/>
    </source>
</evidence>
<name>A0A916ST33_9SPHN</name>
<comment type="caution">
    <text evidence="2">The sequence shown here is derived from an EMBL/GenBank/DDBJ whole genome shotgun (WGS) entry which is preliminary data.</text>
</comment>
<evidence type="ECO:0000256" key="1">
    <source>
        <dbReference type="SAM" id="MobiDB-lite"/>
    </source>
</evidence>
<organism evidence="2 3">
    <name type="scientific">Sphingomonas metalli</name>
    <dbReference type="NCBI Taxonomy" id="1779358"/>
    <lineage>
        <taxon>Bacteria</taxon>
        <taxon>Pseudomonadati</taxon>
        <taxon>Pseudomonadota</taxon>
        <taxon>Alphaproteobacteria</taxon>
        <taxon>Sphingomonadales</taxon>
        <taxon>Sphingomonadaceae</taxon>
        <taxon>Sphingomonas</taxon>
    </lineage>
</organism>
<dbReference type="Proteomes" id="UP000623067">
    <property type="component" value="Unassembled WGS sequence"/>
</dbReference>
<sequence length="139" mass="14416">MPKITGGKGHADRLKRMTSPEAIGGVGRALFVGGQILETYAARSITEGAVSGKGHVPSHPGEPPNNDTGVLARNIETVQVEPLKVEVSSNAPYAAALEYGTSKMAERPYMRPATAATKGEITALVRKAVDHIAAGGKVS</sequence>
<evidence type="ECO:0008006" key="4">
    <source>
        <dbReference type="Google" id="ProtNLM"/>
    </source>
</evidence>
<dbReference type="EMBL" id="BMIH01000001">
    <property type="protein sequence ID" value="GGB15109.1"/>
    <property type="molecule type" value="Genomic_DNA"/>
</dbReference>
<feature type="region of interest" description="Disordered" evidence="1">
    <location>
        <begin position="50"/>
        <end position="69"/>
    </location>
</feature>
<dbReference type="NCBIfam" id="TIGR01725">
    <property type="entry name" value="phge_HK97_gp10"/>
    <property type="match status" value="1"/>
</dbReference>
<keyword evidence="3" id="KW-1185">Reference proteome</keyword>
<reference evidence="2" key="2">
    <citation type="submission" date="2020-09" db="EMBL/GenBank/DDBJ databases">
        <authorList>
            <person name="Sun Q."/>
            <person name="Zhou Y."/>
        </authorList>
    </citation>
    <scope>NUCLEOTIDE SEQUENCE</scope>
    <source>
        <strain evidence="2">CGMCC 1.15330</strain>
    </source>
</reference>
<accession>A0A916ST33</accession>
<gene>
    <name evidence="2" type="ORF">GCM10011380_00650</name>
</gene>
<reference evidence="2" key="1">
    <citation type="journal article" date="2014" name="Int. J. Syst. Evol. Microbiol.">
        <title>Complete genome sequence of Corynebacterium casei LMG S-19264T (=DSM 44701T), isolated from a smear-ripened cheese.</title>
        <authorList>
            <consortium name="US DOE Joint Genome Institute (JGI-PGF)"/>
            <person name="Walter F."/>
            <person name="Albersmeier A."/>
            <person name="Kalinowski J."/>
            <person name="Ruckert C."/>
        </authorList>
    </citation>
    <scope>NUCLEOTIDE SEQUENCE</scope>
    <source>
        <strain evidence="2">CGMCC 1.15330</strain>
    </source>
</reference>
<evidence type="ECO:0000313" key="3">
    <source>
        <dbReference type="Proteomes" id="UP000623067"/>
    </source>
</evidence>
<dbReference type="RefSeq" id="WP_229664281.1">
    <property type="nucleotide sequence ID" value="NZ_BMIH01000001.1"/>
</dbReference>
<dbReference type="AlphaFoldDB" id="A0A916ST33"/>